<evidence type="ECO:0000313" key="2">
    <source>
        <dbReference type="EMBL" id="OEH86032.1"/>
    </source>
</evidence>
<organism evidence="2 3">
    <name type="scientific">Desulfuribacillus stibiiarsenatis</name>
    <dbReference type="NCBI Taxonomy" id="1390249"/>
    <lineage>
        <taxon>Bacteria</taxon>
        <taxon>Bacillati</taxon>
        <taxon>Bacillota</taxon>
        <taxon>Desulfuribacillia</taxon>
        <taxon>Desulfuribacillales</taxon>
        <taxon>Desulfuribacillaceae</taxon>
        <taxon>Desulfuribacillus</taxon>
    </lineage>
</organism>
<dbReference type="STRING" id="1390249.BHU72_14465"/>
<comment type="caution">
    <text evidence="2">The sequence shown here is derived from an EMBL/GenBank/DDBJ whole genome shotgun (WGS) entry which is preliminary data.</text>
</comment>
<keyword evidence="1" id="KW-1133">Transmembrane helix</keyword>
<keyword evidence="3" id="KW-1185">Reference proteome</keyword>
<dbReference type="EMBL" id="MJAT01000008">
    <property type="protein sequence ID" value="OEH86032.1"/>
    <property type="molecule type" value="Genomic_DNA"/>
</dbReference>
<evidence type="ECO:0000256" key="1">
    <source>
        <dbReference type="SAM" id="Phobius"/>
    </source>
</evidence>
<sequence length="644" mass="74669">MVFFKRFLLYIVGSLVTIVQFISGYFFSIIGSIINFLIGASIVVVISIGSLVVGAGLIFDISQKTDILIFIYHIIGIDNPNDSLSIELITKSSTFIGVIASISFTIYLFAFKEQKSFSVSSVNNISKHLVSLIFIVMCIVTIALGFFMENLMLQKNISIKNSSIETLLAKETKRKIEFLVSSNPGLSENDIKSEIEKRKMLIRENYVTLYYFIAYSIWSTFFLISIISTLVFLINIVNMLNLRWQFKQYIHLLNIELGILPLISKVKIFKPIRVYTYDSIHYYFECVYQMLLFCLNNNMYKLYKISSNKLFNIILSIYIEKKKRLYDNYTYAVLNNVDSEEFKLLNKAILRNQISLTLYHCDKYQIEEMTNCIDVIFDIYPKEATIDLRVIYLNSIYELSMMLLKKDIIRFEPFLTRLEKINKEDSISIYELLLTQSLLKNDINTICSVTYSLAKNSTSNGVNINNNNYPTNSIQNGIANQYTQLEIFTLLKTLLKSIELLSHSMSGFLIKFLISNFKSDKLILALSMFNIENVVSSVRENQDLICNIDYQNKIIDGTFHFNSETFDYSCSRLKFLLLGQQLYINRMNLQPNNNPVEFVNLAVNESYCEHLFEGIKNNKEKYGLEFLNDNSFLQRYKEILLQSL</sequence>
<dbReference type="Proteomes" id="UP000095255">
    <property type="component" value="Unassembled WGS sequence"/>
</dbReference>
<gene>
    <name evidence="2" type="ORF">BHU72_14465</name>
</gene>
<dbReference type="AlphaFoldDB" id="A0A1E5L795"/>
<keyword evidence="1" id="KW-0812">Transmembrane</keyword>
<evidence type="ECO:0000313" key="3">
    <source>
        <dbReference type="Proteomes" id="UP000095255"/>
    </source>
</evidence>
<feature type="transmembrane region" description="Helical" evidence="1">
    <location>
        <begin position="88"/>
        <end position="109"/>
    </location>
</feature>
<feature type="transmembrane region" description="Helical" evidence="1">
    <location>
        <begin position="207"/>
        <end position="234"/>
    </location>
</feature>
<proteinExistence type="predicted"/>
<dbReference type="OrthoDB" id="2966207at2"/>
<feature type="transmembrane region" description="Helical" evidence="1">
    <location>
        <begin position="7"/>
        <end position="27"/>
    </location>
</feature>
<feature type="transmembrane region" description="Helical" evidence="1">
    <location>
        <begin position="33"/>
        <end position="59"/>
    </location>
</feature>
<feature type="transmembrane region" description="Helical" evidence="1">
    <location>
        <begin position="129"/>
        <end position="148"/>
    </location>
</feature>
<protein>
    <submittedName>
        <fullName evidence="2">Uncharacterized protein</fullName>
    </submittedName>
</protein>
<accession>A0A1E5L795</accession>
<name>A0A1E5L795_9FIRM</name>
<dbReference type="RefSeq" id="WP_069701554.1">
    <property type="nucleotide sequence ID" value="NZ_MJAT01000008.1"/>
</dbReference>
<reference evidence="2 3" key="1">
    <citation type="submission" date="2016-09" db="EMBL/GenBank/DDBJ databases">
        <title>Desulfuribacillus arsenicus sp. nov., an obligately anaerobic, dissimilatory arsenic- and antimonate-reducing bacterium isolated from anoxic sediments.</title>
        <authorList>
            <person name="Abin C.A."/>
            <person name="Hollibaugh J.T."/>
        </authorList>
    </citation>
    <scope>NUCLEOTIDE SEQUENCE [LARGE SCALE GENOMIC DNA]</scope>
    <source>
        <strain evidence="2 3">MLFW-2</strain>
    </source>
</reference>
<keyword evidence="1" id="KW-0472">Membrane</keyword>